<dbReference type="Proteomes" id="UP001379533">
    <property type="component" value="Chromosome"/>
</dbReference>
<dbReference type="InterPro" id="IPR005545">
    <property type="entry name" value="YCII"/>
</dbReference>
<keyword evidence="4" id="KW-1185">Reference proteome</keyword>
<dbReference type="Pfam" id="PF03795">
    <property type="entry name" value="YCII"/>
    <property type="match status" value="1"/>
</dbReference>
<name>A0ABZ2KNU9_9BACT</name>
<proteinExistence type="inferred from homology"/>
<dbReference type="Gene3D" id="3.30.70.1060">
    <property type="entry name" value="Dimeric alpha+beta barrel"/>
    <property type="match status" value="1"/>
</dbReference>
<evidence type="ECO:0000313" key="4">
    <source>
        <dbReference type="Proteomes" id="UP001379533"/>
    </source>
</evidence>
<dbReference type="SUPFAM" id="SSF54909">
    <property type="entry name" value="Dimeric alpha+beta barrel"/>
    <property type="match status" value="1"/>
</dbReference>
<feature type="domain" description="YCII-related" evidence="2">
    <location>
        <begin position="1"/>
        <end position="114"/>
    </location>
</feature>
<dbReference type="PANTHER" id="PTHR35174">
    <property type="entry name" value="BLL7171 PROTEIN-RELATED"/>
    <property type="match status" value="1"/>
</dbReference>
<accession>A0ABZ2KNU9</accession>
<dbReference type="RefSeq" id="WP_394850843.1">
    <property type="nucleotide sequence ID" value="NZ_CP089982.1"/>
</dbReference>
<comment type="similarity">
    <text evidence="1">Belongs to the YciI family.</text>
</comment>
<dbReference type="InterPro" id="IPR011008">
    <property type="entry name" value="Dimeric_a/b-barrel"/>
</dbReference>
<evidence type="ECO:0000313" key="3">
    <source>
        <dbReference type="EMBL" id="WXB00200.1"/>
    </source>
</evidence>
<protein>
    <submittedName>
        <fullName evidence="3">YciI family protein</fullName>
    </submittedName>
</protein>
<dbReference type="EMBL" id="CP089982">
    <property type="protein sequence ID" value="WXB00200.1"/>
    <property type="molecule type" value="Genomic_DNA"/>
</dbReference>
<sequence length="116" mass="12864">MRYFMFVTSDESAWANSTPQYKEEIFGKYMAFTMEMQNAGVLLAVESLQPSSKGSRVQVRNGERTVVDGPWGEPSAVGGYYLIRVDSKDEALAWAAKCPGASYGTMEVREVSEFGK</sequence>
<evidence type="ECO:0000259" key="2">
    <source>
        <dbReference type="Pfam" id="PF03795"/>
    </source>
</evidence>
<gene>
    <name evidence="3" type="ORF">LZC95_25715</name>
</gene>
<reference evidence="3 4" key="1">
    <citation type="submission" date="2021-12" db="EMBL/GenBank/DDBJ databases">
        <title>Discovery of the Pendulisporaceae a myxobacterial family with distinct sporulation behavior and unique specialized metabolism.</title>
        <authorList>
            <person name="Garcia R."/>
            <person name="Popoff A."/>
            <person name="Bader C.D."/>
            <person name="Loehr J."/>
            <person name="Walesch S."/>
            <person name="Walt C."/>
            <person name="Boldt J."/>
            <person name="Bunk B."/>
            <person name="Haeckl F.J.F.P.J."/>
            <person name="Gunesch A.P."/>
            <person name="Birkelbach J."/>
            <person name="Nuebel U."/>
            <person name="Pietschmann T."/>
            <person name="Bach T."/>
            <person name="Mueller R."/>
        </authorList>
    </citation>
    <scope>NUCLEOTIDE SEQUENCE [LARGE SCALE GENOMIC DNA]</scope>
    <source>
        <strain evidence="3 4">MSr12523</strain>
    </source>
</reference>
<evidence type="ECO:0000256" key="1">
    <source>
        <dbReference type="ARBA" id="ARBA00007689"/>
    </source>
</evidence>
<organism evidence="3 4">
    <name type="scientific">Pendulispora brunnea</name>
    <dbReference type="NCBI Taxonomy" id="2905690"/>
    <lineage>
        <taxon>Bacteria</taxon>
        <taxon>Pseudomonadati</taxon>
        <taxon>Myxococcota</taxon>
        <taxon>Myxococcia</taxon>
        <taxon>Myxococcales</taxon>
        <taxon>Sorangiineae</taxon>
        <taxon>Pendulisporaceae</taxon>
        <taxon>Pendulispora</taxon>
    </lineage>
</organism>